<keyword evidence="4" id="KW-1185">Reference proteome</keyword>
<evidence type="ECO:0000313" key="3">
    <source>
        <dbReference type="EMBL" id="KNC65192.1"/>
    </source>
</evidence>
<dbReference type="Proteomes" id="UP000054560">
    <property type="component" value="Unassembled WGS sequence"/>
</dbReference>
<feature type="non-terminal residue" evidence="3">
    <location>
        <position position="143"/>
    </location>
</feature>
<name>A0A0L0EL73_9EUKA</name>
<organism evidence="3 4">
    <name type="scientific">Sphaeroforma arctica JP610</name>
    <dbReference type="NCBI Taxonomy" id="667725"/>
    <lineage>
        <taxon>Eukaryota</taxon>
        <taxon>Ichthyosporea</taxon>
        <taxon>Ichthyophonida</taxon>
        <taxon>Sphaeroforma</taxon>
    </lineage>
</organism>
<evidence type="ECO:0000256" key="1">
    <source>
        <dbReference type="SAM" id="MobiDB-lite"/>
    </source>
</evidence>
<dbReference type="GeneID" id="25918778"/>
<dbReference type="OrthoDB" id="5405897at2759"/>
<dbReference type="GO" id="GO:0004519">
    <property type="term" value="F:endonuclease activity"/>
    <property type="evidence" value="ECO:0007669"/>
    <property type="project" value="InterPro"/>
</dbReference>
<proteinExistence type="predicted"/>
<dbReference type="RefSeq" id="XP_014143120.1">
    <property type="nucleotide sequence ID" value="XM_014287645.1"/>
</dbReference>
<dbReference type="Pfam" id="PF00961">
    <property type="entry name" value="LAGLIDADG_1"/>
    <property type="match status" value="1"/>
</dbReference>
<dbReference type="PANTHER" id="PTHR36181">
    <property type="entry name" value="INTRON-ENCODED ENDONUCLEASE AI3-RELATED"/>
    <property type="match status" value="1"/>
</dbReference>
<evidence type="ECO:0000259" key="2">
    <source>
        <dbReference type="Pfam" id="PF00961"/>
    </source>
</evidence>
<reference evidence="3 4" key="1">
    <citation type="submission" date="2011-02" db="EMBL/GenBank/DDBJ databases">
        <title>The Genome Sequence of Sphaeroforma arctica JP610.</title>
        <authorList>
            <consortium name="The Broad Institute Genome Sequencing Platform"/>
            <person name="Russ C."/>
            <person name="Cuomo C."/>
            <person name="Young S.K."/>
            <person name="Zeng Q."/>
            <person name="Gargeya S."/>
            <person name="Alvarado L."/>
            <person name="Berlin A."/>
            <person name="Chapman S.B."/>
            <person name="Chen Z."/>
            <person name="Freedman E."/>
            <person name="Gellesch M."/>
            <person name="Goldberg J."/>
            <person name="Griggs A."/>
            <person name="Gujja S."/>
            <person name="Heilman E."/>
            <person name="Heiman D."/>
            <person name="Howarth C."/>
            <person name="Mehta T."/>
            <person name="Neiman D."/>
            <person name="Pearson M."/>
            <person name="Roberts A."/>
            <person name="Saif S."/>
            <person name="Shea T."/>
            <person name="Shenoy N."/>
            <person name="Sisk P."/>
            <person name="Stolte C."/>
            <person name="Sykes S."/>
            <person name="White J."/>
            <person name="Yandava C."/>
            <person name="Burger G."/>
            <person name="Gray M.W."/>
            <person name="Holland P.W.H."/>
            <person name="King N."/>
            <person name="Lang F.B.F."/>
            <person name="Roger A.J."/>
            <person name="Ruiz-Trillo I."/>
            <person name="Haas B."/>
            <person name="Nusbaum C."/>
            <person name="Birren B."/>
        </authorList>
    </citation>
    <scope>NUCLEOTIDE SEQUENCE [LARGE SCALE GENOMIC DNA]</scope>
    <source>
        <strain evidence="3 4">JP610</strain>
    </source>
</reference>
<dbReference type="eggNOG" id="ENOG502RYYK">
    <property type="taxonomic scope" value="Eukaryota"/>
</dbReference>
<dbReference type="EMBL" id="KQ256769">
    <property type="protein sequence ID" value="KNC65192.1"/>
    <property type="molecule type" value="Genomic_DNA"/>
</dbReference>
<dbReference type="InterPro" id="IPR051289">
    <property type="entry name" value="LAGLIDADG_Endonuclease"/>
</dbReference>
<evidence type="ECO:0000313" key="4">
    <source>
        <dbReference type="Proteomes" id="UP000054560"/>
    </source>
</evidence>
<dbReference type="SUPFAM" id="SSF55608">
    <property type="entry name" value="Homing endonucleases"/>
    <property type="match status" value="1"/>
</dbReference>
<dbReference type="PANTHER" id="PTHR36181:SF1">
    <property type="entry name" value="LAGLIDADG ENDONUCLEASE"/>
    <property type="match status" value="1"/>
</dbReference>
<dbReference type="InterPro" id="IPR027434">
    <property type="entry name" value="Homing_endonucl"/>
</dbReference>
<feature type="domain" description="Homing endonuclease LAGLIDADG" evidence="2">
    <location>
        <begin position="80"/>
        <end position="142"/>
    </location>
</feature>
<gene>
    <name evidence="3" type="ORF">SARC_18274</name>
</gene>
<dbReference type="AlphaFoldDB" id="A0A0L0EL73"/>
<dbReference type="GO" id="GO:0005739">
    <property type="term" value="C:mitochondrion"/>
    <property type="evidence" value="ECO:0007669"/>
    <property type="project" value="UniProtKB-ARBA"/>
</dbReference>
<dbReference type="Gene3D" id="3.10.28.10">
    <property type="entry name" value="Homing endonucleases"/>
    <property type="match status" value="1"/>
</dbReference>
<feature type="region of interest" description="Disordered" evidence="1">
    <location>
        <begin position="13"/>
        <end position="54"/>
    </location>
</feature>
<protein>
    <recommendedName>
        <fullName evidence="2">Homing endonuclease LAGLIDADG domain-containing protein</fullName>
    </recommendedName>
</protein>
<dbReference type="InterPro" id="IPR004860">
    <property type="entry name" value="LAGLIDADG_dom"/>
</dbReference>
<sequence>MGDLSEIYHLTSLRDDPVGTEGVGGLLPSTRSRGARDQGQSEGNPGSKVWGNLRDYTPTTIKKRGEGHPCPEMDKFNDYLTGLIEADGSIVCPKKDRFPSGKLTYPSIELCFHSKDLPLAAKIQQTLGYGSIQKIKGAKAYSF</sequence>
<accession>A0A0L0EL73</accession>